<dbReference type="AlphaFoldDB" id="A0A3D9JTP9"/>
<protein>
    <submittedName>
        <fullName evidence="2">Acetyltransferase (GNAT) family protein</fullName>
    </submittedName>
</protein>
<dbReference type="PROSITE" id="PS51186">
    <property type="entry name" value="GNAT"/>
    <property type="match status" value="1"/>
</dbReference>
<dbReference type="EMBL" id="QRDZ01000009">
    <property type="protein sequence ID" value="RED77491.1"/>
    <property type="molecule type" value="Genomic_DNA"/>
</dbReference>
<organism evidence="2 3">
    <name type="scientific">Cohnella phaseoli</name>
    <dbReference type="NCBI Taxonomy" id="456490"/>
    <lineage>
        <taxon>Bacteria</taxon>
        <taxon>Bacillati</taxon>
        <taxon>Bacillota</taxon>
        <taxon>Bacilli</taxon>
        <taxon>Bacillales</taxon>
        <taxon>Paenibacillaceae</taxon>
        <taxon>Cohnella</taxon>
    </lineage>
</organism>
<keyword evidence="3" id="KW-1185">Reference proteome</keyword>
<name>A0A3D9JTP9_9BACL</name>
<evidence type="ECO:0000313" key="2">
    <source>
        <dbReference type="EMBL" id="RED77491.1"/>
    </source>
</evidence>
<proteinExistence type="predicted"/>
<gene>
    <name evidence="2" type="ORF">DFP98_109102</name>
</gene>
<reference evidence="2 3" key="1">
    <citation type="submission" date="2018-07" db="EMBL/GenBank/DDBJ databases">
        <title>Genomic Encyclopedia of Type Strains, Phase III (KMG-III): the genomes of soil and plant-associated and newly described type strains.</title>
        <authorList>
            <person name="Whitman W."/>
        </authorList>
    </citation>
    <scope>NUCLEOTIDE SEQUENCE [LARGE SCALE GENOMIC DNA]</scope>
    <source>
        <strain evidence="2 3">CECT 7287</strain>
    </source>
</reference>
<evidence type="ECO:0000259" key="1">
    <source>
        <dbReference type="PROSITE" id="PS51186"/>
    </source>
</evidence>
<feature type="domain" description="N-acetyltransferase" evidence="1">
    <location>
        <begin position="16"/>
        <end position="216"/>
    </location>
</feature>
<dbReference type="GO" id="GO:0016747">
    <property type="term" value="F:acyltransferase activity, transferring groups other than amino-acyl groups"/>
    <property type="evidence" value="ECO:0007669"/>
    <property type="project" value="InterPro"/>
</dbReference>
<comment type="caution">
    <text evidence="2">The sequence shown here is derived from an EMBL/GenBank/DDBJ whole genome shotgun (WGS) entry which is preliminary data.</text>
</comment>
<evidence type="ECO:0000313" key="3">
    <source>
        <dbReference type="Proteomes" id="UP000256977"/>
    </source>
</evidence>
<dbReference type="Gene3D" id="3.40.630.30">
    <property type="match status" value="1"/>
</dbReference>
<dbReference type="Proteomes" id="UP000256977">
    <property type="component" value="Unassembled WGS sequence"/>
</dbReference>
<accession>A0A3D9JTP9</accession>
<dbReference type="Pfam" id="PF00583">
    <property type="entry name" value="Acetyltransf_1"/>
    <property type="match status" value="1"/>
</dbReference>
<dbReference type="InterPro" id="IPR000182">
    <property type="entry name" value="GNAT_dom"/>
</dbReference>
<dbReference type="InterPro" id="IPR016181">
    <property type="entry name" value="Acyl_CoA_acyltransferase"/>
</dbReference>
<keyword evidence="2" id="KW-0808">Transferase</keyword>
<dbReference type="CDD" id="cd04301">
    <property type="entry name" value="NAT_SF"/>
    <property type="match status" value="1"/>
</dbReference>
<sequence>MLKLVNMPGEGRMLSLTIRNYGRGDFANLIALQARCFPPPFPSELWWNEEQLNEHATRFPEGALCAEVDGTIVGSMTALRVTVSEDRPHNWASMTDNGYIRNHEPDGDTIYVVDLCVDPHYRKLGLGKWLMQSMFETVVHLGCRRLLGGGRIPGYKVHSANMGPEEYVRKVCEGALKDPVITFMLRCGRLPVGVAAEYLEDEQSLNYAALMEWRNPFKTER</sequence>
<dbReference type="SUPFAM" id="SSF55729">
    <property type="entry name" value="Acyl-CoA N-acyltransferases (Nat)"/>
    <property type="match status" value="1"/>
</dbReference>